<dbReference type="GO" id="GO:0043115">
    <property type="term" value="F:precorrin-2 dehydrogenase activity"/>
    <property type="evidence" value="ECO:0007669"/>
    <property type="project" value="UniProtKB-EC"/>
</dbReference>
<evidence type="ECO:0000256" key="8">
    <source>
        <dbReference type="ARBA" id="ARBA00023027"/>
    </source>
</evidence>
<name>A0A1Y5SNX3_9RHOB</name>
<evidence type="ECO:0000256" key="9">
    <source>
        <dbReference type="ARBA" id="ARBA00023239"/>
    </source>
</evidence>
<evidence type="ECO:0000259" key="16">
    <source>
        <dbReference type="Pfam" id="PF10414"/>
    </source>
</evidence>
<evidence type="ECO:0000256" key="6">
    <source>
        <dbReference type="ARBA" id="ARBA00022691"/>
    </source>
</evidence>
<dbReference type="GO" id="GO:0019354">
    <property type="term" value="P:siroheme biosynthetic process"/>
    <property type="evidence" value="ECO:0007669"/>
    <property type="project" value="UniProtKB-UniPathway"/>
</dbReference>
<comment type="catalytic activity">
    <reaction evidence="13">
        <text>precorrin-2 + NAD(+) = sirohydrochlorin + NADH + 2 H(+)</text>
        <dbReference type="Rhea" id="RHEA:15613"/>
        <dbReference type="ChEBI" id="CHEBI:15378"/>
        <dbReference type="ChEBI" id="CHEBI:57540"/>
        <dbReference type="ChEBI" id="CHEBI:57945"/>
        <dbReference type="ChEBI" id="CHEBI:58351"/>
        <dbReference type="ChEBI" id="CHEBI:58827"/>
        <dbReference type="EC" id="1.3.1.76"/>
    </reaction>
</comment>
<dbReference type="NCBIfam" id="NF004790">
    <property type="entry name" value="PRK06136.1"/>
    <property type="match status" value="1"/>
</dbReference>
<dbReference type="EMBL" id="FWFS01000006">
    <property type="protein sequence ID" value="SLN44859.1"/>
    <property type="molecule type" value="Genomic_DNA"/>
</dbReference>
<dbReference type="GO" id="GO:0009236">
    <property type="term" value="P:cobalamin biosynthetic process"/>
    <property type="evidence" value="ECO:0007669"/>
    <property type="project" value="UniProtKB-KW"/>
</dbReference>
<dbReference type="SUPFAM" id="SSF51735">
    <property type="entry name" value="NAD(P)-binding Rossmann-fold domains"/>
    <property type="match status" value="1"/>
</dbReference>
<feature type="domain" description="Sirohaem synthase dimerisation" evidence="16">
    <location>
        <begin position="150"/>
        <end position="206"/>
    </location>
</feature>
<evidence type="ECO:0000256" key="10">
    <source>
        <dbReference type="ARBA" id="ARBA00023244"/>
    </source>
</evidence>
<keyword evidence="8" id="KW-0520">NAD</keyword>
<evidence type="ECO:0000256" key="11">
    <source>
        <dbReference type="ARBA" id="ARBA00023268"/>
    </source>
</evidence>
<dbReference type="PANTHER" id="PTHR45790:SF3">
    <property type="entry name" value="S-ADENOSYL-L-METHIONINE-DEPENDENT UROPORPHYRINOGEN III METHYLTRANSFERASE, CHLOROPLASTIC"/>
    <property type="match status" value="1"/>
</dbReference>
<dbReference type="SUPFAM" id="SSF53790">
    <property type="entry name" value="Tetrapyrrole methylase"/>
    <property type="match status" value="1"/>
</dbReference>
<dbReference type="CDD" id="cd11642">
    <property type="entry name" value="SUMT"/>
    <property type="match status" value="1"/>
</dbReference>
<dbReference type="AlphaFoldDB" id="A0A1Y5SNX3"/>
<protein>
    <submittedName>
        <fullName evidence="17">Siroheme synthase</fullName>
    </submittedName>
</protein>
<dbReference type="InterPro" id="IPR019478">
    <property type="entry name" value="Sirohaem_synthase_dimer_dom"/>
</dbReference>
<evidence type="ECO:0000313" key="18">
    <source>
        <dbReference type="Proteomes" id="UP000193862"/>
    </source>
</evidence>
<keyword evidence="4" id="KW-0489">Methyltransferase</keyword>
<evidence type="ECO:0000256" key="3">
    <source>
        <dbReference type="ARBA" id="ARBA00022573"/>
    </source>
</evidence>
<dbReference type="UniPathway" id="UPA00262">
    <property type="reaction ID" value="UER00211"/>
</dbReference>
<dbReference type="PIRSF" id="PIRSF036426">
    <property type="entry name" value="Sirohaem_synth"/>
    <property type="match status" value="1"/>
</dbReference>
<dbReference type="InterPro" id="IPR012409">
    <property type="entry name" value="Sirohaem_synth"/>
</dbReference>
<comment type="pathway">
    <text evidence="1">Porphyrin-containing compound metabolism; siroheme biosynthesis; sirohydrochlorin from precorrin-2: step 1/1.</text>
</comment>
<dbReference type="PROSITE" id="PS00839">
    <property type="entry name" value="SUMT_1"/>
    <property type="match status" value="1"/>
</dbReference>
<keyword evidence="7" id="KW-0560">Oxidoreductase</keyword>
<dbReference type="Gene3D" id="3.30.160.110">
    <property type="entry name" value="Siroheme synthase, domain 2"/>
    <property type="match status" value="1"/>
</dbReference>
<dbReference type="InterPro" id="IPR050161">
    <property type="entry name" value="Siro_Cobalamin_biosynth"/>
</dbReference>
<keyword evidence="5" id="KW-0808">Transferase</keyword>
<evidence type="ECO:0000256" key="2">
    <source>
        <dbReference type="ARBA" id="ARBA00005879"/>
    </source>
</evidence>
<dbReference type="NCBIfam" id="TIGR01470">
    <property type="entry name" value="cysG_Nterm"/>
    <property type="match status" value="1"/>
</dbReference>
<evidence type="ECO:0000256" key="7">
    <source>
        <dbReference type="ARBA" id="ARBA00023002"/>
    </source>
</evidence>
<dbReference type="InterPro" id="IPR003043">
    <property type="entry name" value="Uropor_MeTrfase_CS"/>
</dbReference>
<dbReference type="OrthoDB" id="9815856at2"/>
<dbReference type="InterPro" id="IPR006367">
    <property type="entry name" value="Sirohaem_synthase_N"/>
</dbReference>
<dbReference type="InterPro" id="IPR014776">
    <property type="entry name" value="4pyrrole_Mease_sub2"/>
</dbReference>
<dbReference type="GO" id="GO:0051287">
    <property type="term" value="F:NAD binding"/>
    <property type="evidence" value="ECO:0007669"/>
    <property type="project" value="InterPro"/>
</dbReference>
<keyword evidence="18" id="KW-1185">Reference proteome</keyword>
<dbReference type="Pfam" id="PF10414">
    <property type="entry name" value="CysG_dimeriser"/>
    <property type="match status" value="1"/>
</dbReference>
<dbReference type="RefSeq" id="WP_143267487.1">
    <property type="nucleotide sequence ID" value="NZ_FWFS01000006.1"/>
</dbReference>
<evidence type="ECO:0000256" key="13">
    <source>
        <dbReference type="ARBA" id="ARBA00047561"/>
    </source>
</evidence>
<dbReference type="InterPro" id="IPR037115">
    <property type="entry name" value="Sirohaem_synt_dimer_dom_sf"/>
</dbReference>
<proteinExistence type="inferred from homology"/>
<dbReference type="InterPro" id="IPR036291">
    <property type="entry name" value="NAD(P)-bd_dom_sf"/>
</dbReference>
<feature type="active site" description="Proton donor" evidence="14">
    <location>
        <position position="272"/>
    </location>
</feature>
<dbReference type="GO" id="GO:0051266">
    <property type="term" value="F:sirohydrochlorin ferrochelatase activity"/>
    <property type="evidence" value="ECO:0007669"/>
    <property type="project" value="InterPro"/>
</dbReference>
<dbReference type="GO" id="GO:0004851">
    <property type="term" value="F:uroporphyrin-III C-methyltransferase activity"/>
    <property type="evidence" value="ECO:0007669"/>
    <property type="project" value="InterPro"/>
</dbReference>
<sequence length="452" mass="48035">MKFFPMFLRMADRDVLIAGGGEQAAQKTRLMLKTEARITVHAAQIDDELAALVAEGKLSHATGPLTPDSFKGKALVFIGTGSPAADACLADLAALAGALVNVVDRPDLCEATTPSLVDRDPLVVAIGTEGAAPVLARAVKTRLEELLEPRLGEMVGFAGRMRDAVARSIPKENRREFWRWTFNDAPRRLFARGAEREAFDLIKQAIHEGRVPTETGRGSIALVGAGPGARDLLTLRAVARLQEADVIFYDRLVDPDVLELARRDAERVFVGKVVGAHEWPQDRINEIIVETALAGQKVVRLKSGDPAIFARTGEELDAAAAAGVPCEIVSGITAASAAAAAMNRPLTERGVTDRVTFATGTLKPGTGEPDWASLAKPGTVLALYMAVHTSDKVRENLLAQGVAGDVPVDVVAHATTRREIQISTTVAALPEALAAANITSQAILLIRVPKNA</sequence>
<dbReference type="Gene3D" id="3.40.50.720">
    <property type="entry name" value="NAD(P)-binding Rossmann-like Domain"/>
    <property type="match status" value="1"/>
</dbReference>
<evidence type="ECO:0000256" key="4">
    <source>
        <dbReference type="ARBA" id="ARBA00022603"/>
    </source>
</evidence>
<evidence type="ECO:0000256" key="5">
    <source>
        <dbReference type="ARBA" id="ARBA00022679"/>
    </source>
</evidence>
<dbReference type="Gene3D" id="3.40.1010.10">
    <property type="entry name" value="Cobalt-precorrin-4 Transmethylase, Domain 1"/>
    <property type="match status" value="1"/>
</dbReference>
<dbReference type="NCBIfam" id="TIGR01469">
    <property type="entry name" value="cobA_cysG_Cterm"/>
    <property type="match status" value="1"/>
</dbReference>
<dbReference type="GO" id="GO:0032259">
    <property type="term" value="P:methylation"/>
    <property type="evidence" value="ECO:0007669"/>
    <property type="project" value="UniProtKB-KW"/>
</dbReference>
<dbReference type="Gene3D" id="3.30.950.10">
    <property type="entry name" value="Methyltransferase, Cobalt-precorrin-4 Transmethylase, Domain 2"/>
    <property type="match status" value="1"/>
</dbReference>
<gene>
    <name evidence="17" type="primary">cysG</name>
    <name evidence="17" type="ORF">AQS8620_01823</name>
</gene>
<keyword evidence="11" id="KW-0511">Multifunctional enzyme</keyword>
<reference evidence="17" key="1">
    <citation type="submission" date="2017-03" db="EMBL/GenBank/DDBJ databases">
        <authorList>
            <person name="Afonso C.L."/>
            <person name="Miller P.J."/>
            <person name="Scott M.A."/>
            <person name="Spackman E."/>
            <person name="Goraichik I."/>
            <person name="Dimitrov K.M."/>
            <person name="Suarez D.L."/>
            <person name="Swayne D.E."/>
        </authorList>
    </citation>
    <scope>NUCLEOTIDE SEQUENCE [LARGE SCALE GENOMIC DNA]</scope>
    <source>
        <strain evidence="17">CECT 8620</strain>
    </source>
</reference>
<feature type="domain" description="Tetrapyrrole methylase" evidence="15">
    <location>
        <begin position="220"/>
        <end position="429"/>
    </location>
</feature>
<comment type="similarity">
    <text evidence="2">Belongs to the precorrin methyltransferase family.</text>
</comment>
<keyword evidence="9" id="KW-0456">Lyase</keyword>
<evidence type="ECO:0000256" key="14">
    <source>
        <dbReference type="PIRSR" id="PIRSR036426-1"/>
    </source>
</evidence>
<dbReference type="NCBIfam" id="NF007922">
    <property type="entry name" value="PRK10637.1"/>
    <property type="match status" value="1"/>
</dbReference>
<dbReference type="FunFam" id="3.40.1010.10:FF:000001">
    <property type="entry name" value="Siroheme synthase"/>
    <property type="match status" value="1"/>
</dbReference>
<dbReference type="InterPro" id="IPR035996">
    <property type="entry name" value="4pyrrol_Methylase_sf"/>
</dbReference>
<dbReference type="InterPro" id="IPR014777">
    <property type="entry name" value="4pyrrole_Mease_sub1"/>
</dbReference>
<dbReference type="InterPro" id="IPR006366">
    <property type="entry name" value="CobA/CysG_C"/>
</dbReference>
<dbReference type="SUPFAM" id="SSF75615">
    <property type="entry name" value="Siroheme synthase middle domains-like"/>
    <property type="match status" value="1"/>
</dbReference>
<dbReference type="Proteomes" id="UP000193862">
    <property type="component" value="Unassembled WGS sequence"/>
</dbReference>
<dbReference type="Gene3D" id="1.10.8.210">
    <property type="entry name" value="Sirohaem synthase, dimerisation domain"/>
    <property type="match status" value="1"/>
</dbReference>
<dbReference type="Pfam" id="PF13241">
    <property type="entry name" value="NAD_binding_7"/>
    <property type="match status" value="1"/>
</dbReference>
<dbReference type="InterPro" id="IPR000878">
    <property type="entry name" value="4pyrrol_Mease"/>
</dbReference>
<keyword evidence="6" id="KW-0949">S-adenosyl-L-methionine</keyword>
<evidence type="ECO:0000259" key="15">
    <source>
        <dbReference type="Pfam" id="PF00590"/>
    </source>
</evidence>
<dbReference type="Pfam" id="PF00590">
    <property type="entry name" value="TP_methylase"/>
    <property type="match status" value="1"/>
</dbReference>
<evidence type="ECO:0000313" key="17">
    <source>
        <dbReference type="EMBL" id="SLN44859.1"/>
    </source>
</evidence>
<evidence type="ECO:0000256" key="1">
    <source>
        <dbReference type="ARBA" id="ARBA00005010"/>
    </source>
</evidence>
<feature type="active site" description="Proton acceptor" evidence="14">
    <location>
        <position position="250"/>
    </location>
</feature>
<accession>A0A1Y5SNX3</accession>
<organism evidence="17 18">
    <name type="scientific">Aquimixticola soesokkakensis</name>
    <dbReference type="NCBI Taxonomy" id="1519096"/>
    <lineage>
        <taxon>Bacteria</taxon>
        <taxon>Pseudomonadati</taxon>
        <taxon>Pseudomonadota</taxon>
        <taxon>Alphaproteobacteria</taxon>
        <taxon>Rhodobacterales</taxon>
        <taxon>Paracoccaceae</taxon>
        <taxon>Aquimixticola</taxon>
    </lineage>
</organism>
<keyword evidence="3" id="KW-0169">Cobalamin biosynthesis</keyword>
<keyword evidence="10" id="KW-0627">Porphyrin biosynthesis</keyword>
<comment type="pathway">
    <text evidence="12">Porphyrin-containing compound metabolism; siroheme biosynthesis; precorrin-2 from uroporphyrinogen III: step 1/1.</text>
</comment>
<dbReference type="PANTHER" id="PTHR45790">
    <property type="entry name" value="SIROHEME SYNTHASE-RELATED"/>
    <property type="match status" value="1"/>
</dbReference>
<evidence type="ECO:0000256" key="12">
    <source>
        <dbReference type="ARBA" id="ARBA00025705"/>
    </source>
</evidence>